<evidence type="ECO:0000313" key="4">
    <source>
        <dbReference type="Proteomes" id="UP000460221"/>
    </source>
</evidence>
<accession>A0A7K1FHD2</accession>
<comment type="caution">
    <text evidence="3">The sequence shown here is derived from an EMBL/GenBank/DDBJ whole genome shotgun (WGS) entry which is preliminary data.</text>
</comment>
<dbReference type="AlphaFoldDB" id="A0A7K1FHD2"/>
<dbReference type="PANTHER" id="PTHR11461">
    <property type="entry name" value="SERINE PROTEASE INHIBITOR, SERPIN"/>
    <property type="match status" value="1"/>
</dbReference>
<dbReference type="SMART" id="SM00093">
    <property type="entry name" value="SERPIN"/>
    <property type="match status" value="1"/>
</dbReference>
<dbReference type="InterPro" id="IPR042178">
    <property type="entry name" value="Serpin_sf_1"/>
</dbReference>
<proteinExistence type="inferred from homology"/>
<dbReference type="Proteomes" id="UP000460221">
    <property type="component" value="Unassembled WGS sequence"/>
</dbReference>
<comment type="similarity">
    <text evidence="1">Belongs to the serpin family.</text>
</comment>
<dbReference type="InterPro" id="IPR036186">
    <property type="entry name" value="Serpin_sf"/>
</dbReference>
<dbReference type="PROSITE" id="PS51318">
    <property type="entry name" value="TAT"/>
    <property type="match status" value="1"/>
</dbReference>
<dbReference type="CDD" id="cd19590">
    <property type="entry name" value="serpin_thermopin-like"/>
    <property type="match status" value="1"/>
</dbReference>
<dbReference type="EMBL" id="WLYK01000001">
    <property type="protein sequence ID" value="MTD13531.1"/>
    <property type="molecule type" value="Genomic_DNA"/>
</dbReference>
<reference evidence="3 4" key="1">
    <citation type="submission" date="2019-11" db="EMBL/GenBank/DDBJ databases">
        <authorList>
            <person name="Jiang L.-Q."/>
        </authorList>
    </citation>
    <scope>NUCLEOTIDE SEQUENCE [LARGE SCALE GENOMIC DNA]</scope>
    <source>
        <strain evidence="3 4">YIM 132087</strain>
    </source>
</reference>
<dbReference type="Pfam" id="PF00079">
    <property type="entry name" value="Serpin"/>
    <property type="match status" value="1"/>
</dbReference>
<gene>
    <name evidence="3" type="ORF">GIS00_06180</name>
</gene>
<dbReference type="InterPro" id="IPR000215">
    <property type="entry name" value="Serpin_fam"/>
</dbReference>
<name>A0A7K1FHD2_9ACTN</name>
<dbReference type="InterPro" id="IPR042185">
    <property type="entry name" value="Serpin_sf_2"/>
</dbReference>
<protein>
    <submittedName>
        <fullName evidence="3">Serpin family protein</fullName>
    </submittedName>
</protein>
<dbReference type="GO" id="GO:0005615">
    <property type="term" value="C:extracellular space"/>
    <property type="evidence" value="ECO:0007669"/>
    <property type="project" value="InterPro"/>
</dbReference>
<dbReference type="RefSeq" id="WP_154767371.1">
    <property type="nucleotide sequence ID" value="NZ_WLYK01000001.1"/>
</dbReference>
<dbReference type="GO" id="GO:0004867">
    <property type="term" value="F:serine-type endopeptidase inhibitor activity"/>
    <property type="evidence" value="ECO:0007669"/>
    <property type="project" value="InterPro"/>
</dbReference>
<organism evidence="3 4">
    <name type="scientific">Nakamurella alba</name>
    <dbReference type="NCBI Taxonomy" id="2665158"/>
    <lineage>
        <taxon>Bacteria</taxon>
        <taxon>Bacillati</taxon>
        <taxon>Actinomycetota</taxon>
        <taxon>Actinomycetes</taxon>
        <taxon>Nakamurellales</taxon>
        <taxon>Nakamurellaceae</taxon>
        <taxon>Nakamurella</taxon>
    </lineage>
</organism>
<dbReference type="SUPFAM" id="SSF56574">
    <property type="entry name" value="Serpins"/>
    <property type="match status" value="1"/>
</dbReference>
<dbReference type="PANTHER" id="PTHR11461:SF211">
    <property type="entry name" value="GH10112P-RELATED"/>
    <property type="match status" value="1"/>
</dbReference>
<dbReference type="Gene3D" id="3.30.497.10">
    <property type="entry name" value="Antithrombin, subunit I, domain 2"/>
    <property type="match status" value="1"/>
</dbReference>
<dbReference type="PROSITE" id="PS51257">
    <property type="entry name" value="PROKAR_LIPOPROTEIN"/>
    <property type="match status" value="1"/>
</dbReference>
<dbReference type="InterPro" id="IPR023796">
    <property type="entry name" value="Serpin_dom"/>
</dbReference>
<dbReference type="InterPro" id="IPR006311">
    <property type="entry name" value="TAT_signal"/>
</dbReference>
<evidence type="ECO:0000259" key="2">
    <source>
        <dbReference type="SMART" id="SM00093"/>
    </source>
</evidence>
<dbReference type="Gene3D" id="2.30.39.10">
    <property type="entry name" value="Alpha-1-antitrypsin, domain 1"/>
    <property type="match status" value="1"/>
</dbReference>
<feature type="domain" description="Serpin" evidence="2">
    <location>
        <begin position="67"/>
        <end position="439"/>
    </location>
</feature>
<sequence length="442" mass="45571">MRRRDFLGGAGLLLAALATGCGSTAGLPSRPAEDLSSGEGSLLKIDAARRSTLTDEQARGRFADFGADLFRAVVAAGATPGNTLVSPYSVVSALGMTALGARAATLDLFRDLLGGDPTEVAAALTTADAALAAAVAAGTRDGMGKKVQTAVDAANMIWAQSGYDVRPEFLQALAEGYAAGMRVTDFVAAPEGARRAINAWVSERTHELIPTLLPDGSITDITRMVLVNALYLKASWHLPFDEDSTAPGTFISAAGAAVQTDLMHRVLTSGYAEGDGWQAAVLPYAGRDLAMTVVLPEEARFDEVGAALGKGLLLEVADAPDAEITLTFPSFESRTAVSLQDALGALGAGDLFADDIDLSGIAGKPGDLVIGDVIHEARIIVDEKGTEAAAATAVLVEAGSAPPPAEPRKVDLVVDHAFYYVIHDTATATPLFVGQVIDPTAG</sequence>
<keyword evidence="4" id="KW-1185">Reference proteome</keyword>
<evidence type="ECO:0000313" key="3">
    <source>
        <dbReference type="EMBL" id="MTD13531.1"/>
    </source>
</evidence>
<evidence type="ECO:0000256" key="1">
    <source>
        <dbReference type="RuleBase" id="RU000411"/>
    </source>
</evidence>